<name>A0ABX1T9V7_9PROT</name>
<dbReference type="CDD" id="cd14728">
    <property type="entry name" value="Ere-like"/>
    <property type="match status" value="1"/>
</dbReference>
<dbReference type="Pfam" id="PF05139">
    <property type="entry name" value="Erythro_esteras"/>
    <property type="match status" value="1"/>
</dbReference>
<protein>
    <submittedName>
        <fullName evidence="1">Erythromycin esterase family protein</fullName>
    </submittedName>
</protein>
<evidence type="ECO:0000313" key="2">
    <source>
        <dbReference type="Proteomes" id="UP000886469"/>
    </source>
</evidence>
<gene>
    <name evidence="1" type="ORF">E4Q08_08750</name>
</gene>
<dbReference type="InterPro" id="IPR007815">
    <property type="entry name" value="Emycin_Estase"/>
</dbReference>
<dbReference type="Gene3D" id="3.40.1660.10">
    <property type="entry name" value="EreA-like (biosynthetic domain)"/>
    <property type="match status" value="1"/>
</dbReference>
<dbReference type="Gene3D" id="1.20.1440.30">
    <property type="entry name" value="Biosynthetic Protein domain"/>
    <property type="match status" value="1"/>
</dbReference>
<dbReference type="Gene3D" id="3.30.1870.10">
    <property type="entry name" value="EreA-like, domain 2"/>
    <property type="match status" value="1"/>
</dbReference>
<proteinExistence type="predicted"/>
<keyword evidence="2" id="KW-1185">Reference proteome</keyword>
<evidence type="ECO:0000313" key="1">
    <source>
        <dbReference type="EMBL" id="NMQ05355.1"/>
    </source>
</evidence>
<dbReference type="SUPFAM" id="SSF159501">
    <property type="entry name" value="EreA/ChaN-like"/>
    <property type="match status" value="1"/>
</dbReference>
<organism evidence="1 2">
    <name type="scientific">Candidatus Accumulibacter contiguus</name>
    <dbReference type="NCBI Taxonomy" id="2954381"/>
    <lineage>
        <taxon>Bacteria</taxon>
        <taxon>Pseudomonadati</taxon>
        <taxon>Pseudomonadota</taxon>
        <taxon>Betaproteobacteria</taxon>
        <taxon>Candidatus Accumulibacter</taxon>
    </lineage>
</organism>
<dbReference type="EMBL" id="SPMX01000019">
    <property type="protein sequence ID" value="NMQ05355.1"/>
    <property type="molecule type" value="Genomic_DNA"/>
</dbReference>
<sequence>MRKNILSPAALDVLSRTGHPTLYIAKSMRSAAPRMFFRPPPMSRLRRLAIQVLLLLACQGLLAGESAQPPASALVARMRDNAQAITNKVSDYDRLLASIGDASIVLLGEATHGSAEFYDERARITQRLINEKGFRALVLEAGWAPATRLDDFVQGRLRGADATTALRVFQHFPRWVWRNEQFAGFLEYLKESQEDSPPTSPAISVYGMDLYGVPEAIDQVLRYLTTYDPAAVRQARRDYRCFAPYSRPPLDPQLYGRDVANGSMPSCERSVQSRLKKMRKLVGADPAPAAFAALMSARTIAGAEAYYRTLYALGSRDSWNLRERFLAESLRILLERHGKIVVWAHNTHQGDARATDQVLAGELSIGQLMREQMGEEAVYLVGITTFSGSVRAATGWTTPDRVKTLRPAIEGSWSRLLHDVGLPAFVLVFRGNADLIDALDRQQLDRDIGVNYLPDAELEKHYWHSSPTKRFDALIHIDTTRALLPLP</sequence>
<dbReference type="Proteomes" id="UP000886469">
    <property type="component" value="Unassembled WGS sequence"/>
</dbReference>
<dbReference type="InterPro" id="IPR052036">
    <property type="entry name" value="Hydrolase/PRTase-associated"/>
</dbReference>
<dbReference type="PANTHER" id="PTHR31299">
    <property type="entry name" value="ESTERASE, PUTATIVE (AFU_ORTHOLOGUE AFUA_1G05850)-RELATED"/>
    <property type="match status" value="1"/>
</dbReference>
<comment type="caution">
    <text evidence="1">The sequence shown here is derived from an EMBL/GenBank/DDBJ whole genome shotgun (WGS) entry which is preliminary data.</text>
</comment>
<dbReference type="InterPro" id="IPR014622">
    <property type="entry name" value="UCP036794_erythomycin"/>
</dbReference>
<dbReference type="PANTHER" id="PTHR31299:SF0">
    <property type="entry name" value="ESTERASE, PUTATIVE (AFU_ORTHOLOGUE AFUA_1G05850)-RELATED"/>
    <property type="match status" value="1"/>
</dbReference>
<accession>A0ABX1T9V7</accession>
<reference evidence="1" key="1">
    <citation type="submission" date="2019-03" db="EMBL/GenBank/DDBJ databases">
        <title>Metabolic reconstructions from genomes of highly enriched 'Candidatus Accumulibacter' and 'Candidatus Competibacter' bioreactor populations.</title>
        <authorList>
            <person name="Annavajhala M.K."/>
            <person name="Welles L."/>
            <person name="Abbas B."/>
            <person name="Sorokin D."/>
            <person name="Park H."/>
            <person name="Van Loosdrecht M."/>
            <person name="Chandran K."/>
        </authorList>
    </citation>
    <scope>NUCLEOTIDE SEQUENCE</scope>
    <source>
        <strain evidence="1">SBR_L</strain>
    </source>
</reference>
<dbReference type="PIRSF" id="PIRSF036794">
    <property type="entry name" value="UCP_erythr_ester"/>
    <property type="match status" value="1"/>
</dbReference>